<evidence type="ECO:0000313" key="1">
    <source>
        <dbReference type="EMBL" id="OIW33089.1"/>
    </source>
</evidence>
<organism evidence="1 2">
    <name type="scientific">Coniochaeta ligniaria NRRL 30616</name>
    <dbReference type="NCBI Taxonomy" id="1408157"/>
    <lineage>
        <taxon>Eukaryota</taxon>
        <taxon>Fungi</taxon>
        <taxon>Dikarya</taxon>
        <taxon>Ascomycota</taxon>
        <taxon>Pezizomycotina</taxon>
        <taxon>Sordariomycetes</taxon>
        <taxon>Sordariomycetidae</taxon>
        <taxon>Coniochaetales</taxon>
        <taxon>Coniochaetaceae</taxon>
        <taxon>Coniochaeta</taxon>
    </lineage>
</organism>
<keyword evidence="2" id="KW-1185">Reference proteome</keyword>
<dbReference type="EMBL" id="KV875094">
    <property type="protein sequence ID" value="OIW33089.1"/>
    <property type="molecule type" value="Genomic_DNA"/>
</dbReference>
<proteinExistence type="predicted"/>
<accession>A0A1J7JIA0</accession>
<protein>
    <submittedName>
        <fullName evidence="1">Uncharacterized protein</fullName>
    </submittedName>
</protein>
<reference evidence="1 2" key="1">
    <citation type="submission" date="2016-10" db="EMBL/GenBank/DDBJ databases">
        <title>Draft genome sequence of Coniochaeta ligniaria NRRL30616, a lignocellulolytic fungus for bioabatement of inhibitors in plant biomass hydrolysates.</title>
        <authorList>
            <consortium name="DOE Joint Genome Institute"/>
            <person name="Jimenez D.J."/>
            <person name="Hector R.E."/>
            <person name="Riley R."/>
            <person name="Sun H."/>
            <person name="Grigoriev I.V."/>
            <person name="Van Elsas J.D."/>
            <person name="Nichols N.N."/>
        </authorList>
    </citation>
    <scope>NUCLEOTIDE SEQUENCE [LARGE SCALE GENOMIC DNA]</scope>
    <source>
        <strain evidence="1 2">NRRL 30616</strain>
    </source>
</reference>
<sequence length="185" mass="20265">MACGHQVQHFLPLGIDAGDTSPPGGYENVASYPGYGGCLMTADRQTPWPGSSEAMPELTCHRLMLLCSCCVTFPQRHAPSPRVNMRSTIACTLILRASSECFVLCFGTWQWKSTRVGNLPWLASSKAQTRHELRSHHFPGPESLWQVILRVSIPGSSMCQSNLSLCCFSALGNIGKLDLRPSNEI</sequence>
<name>A0A1J7JIA0_9PEZI</name>
<gene>
    <name evidence="1" type="ORF">CONLIGDRAFT_162556</name>
</gene>
<evidence type="ECO:0000313" key="2">
    <source>
        <dbReference type="Proteomes" id="UP000182658"/>
    </source>
</evidence>
<dbReference type="Proteomes" id="UP000182658">
    <property type="component" value="Unassembled WGS sequence"/>
</dbReference>
<dbReference type="AlphaFoldDB" id="A0A1J7JIA0"/>
<dbReference type="InParanoid" id="A0A1J7JIA0"/>